<proteinExistence type="inferred from homology"/>
<dbReference type="EMBL" id="JACDXX010000015">
    <property type="protein sequence ID" value="MCB5411323.1"/>
    <property type="molecule type" value="Genomic_DNA"/>
</dbReference>
<dbReference type="Pfam" id="PF00877">
    <property type="entry name" value="NLPC_P60"/>
    <property type="match status" value="1"/>
</dbReference>
<dbReference type="InterPro" id="IPR000064">
    <property type="entry name" value="NLP_P60_dom"/>
</dbReference>
<evidence type="ECO:0000256" key="3">
    <source>
        <dbReference type="ARBA" id="ARBA00022801"/>
    </source>
</evidence>
<dbReference type="Proteomes" id="UP001198571">
    <property type="component" value="Unassembled WGS sequence"/>
</dbReference>
<comment type="similarity">
    <text evidence="1">Belongs to the peptidase C40 family.</text>
</comment>
<name>A0ABS8CPM9_9RHOB</name>
<dbReference type="InterPro" id="IPR038765">
    <property type="entry name" value="Papain-like_cys_pep_sf"/>
</dbReference>
<reference evidence="6 7" key="1">
    <citation type="submission" date="2020-07" db="EMBL/GenBank/DDBJ databases">
        <title>Pseudogemmobacter sp. nov., isolated from poultry manure in Taiwan.</title>
        <authorList>
            <person name="Lin S.-Y."/>
            <person name="Tang Y.-S."/>
            <person name="Young C.-C."/>
        </authorList>
    </citation>
    <scope>NUCLEOTIDE SEQUENCE [LARGE SCALE GENOMIC DNA]</scope>
    <source>
        <strain evidence="6 7">CC-YST710</strain>
    </source>
</reference>
<evidence type="ECO:0000256" key="4">
    <source>
        <dbReference type="ARBA" id="ARBA00022807"/>
    </source>
</evidence>
<dbReference type="Gene3D" id="3.90.1720.10">
    <property type="entry name" value="endopeptidase domain like (from Nostoc punctiforme)"/>
    <property type="match status" value="1"/>
</dbReference>
<keyword evidence="4" id="KW-0788">Thiol protease</keyword>
<keyword evidence="2" id="KW-0645">Protease</keyword>
<sequence length="131" mass="14544">MWWAQYIGIPFRDGGRGPDAYDCWGLLRRIYADQLGVDLPCYGEISAKDLARIAREMEAGKDRDGWQECGPEPLAVVLMRSGRGGRRVVHVGAMVDPFKMIHVEDAAATAIVPINHFSVAGRICGFRRLAQ</sequence>
<organism evidence="6 7">
    <name type="scientific">Pseudogemmobacter faecipullorum</name>
    <dbReference type="NCBI Taxonomy" id="2755041"/>
    <lineage>
        <taxon>Bacteria</taxon>
        <taxon>Pseudomonadati</taxon>
        <taxon>Pseudomonadota</taxon>
        <taxon>Alphaproteobacteria</taxon>
        <taxon>Rhodobacterales</taxon>
        <taxon>Paracoccaceae</taxon>
        <taxon>Pseudogemmobacter</taxon>
    </lineage>
</organism>
<evidence type="ECO:0000256" key="2">
    <source>
        <dbReference type="ARBA" id="ARBA00022670"/>
    </source>
</evidence>
<protein>
    <submittedName>
        <fullName evidence="6">C40 family peptidase</fullName>
    </submittedName>
</protein>
<dbReference type="PROSITE" id="PS51935">
    <property type="entry name" value="NLPC_P60"/>
    <property type="match status" value="1"/>
</dbReference>
<evidence type="ECO:0000256" key="1">
    <source>
        <dbReference type="ARBA" id="ARBA00007074"/>
    </source>
</evidence>
<comment type="caution">
    <text evidence="6">The sequence shown here is derived from an EMBL/GenBank/DDBJ whole genome shotgun (WGS) entry which is preliminary data.</text>
</comment>
<evidence type="ECO:0000313" key="6">
    <source>
        <dbReference type="EMBL" id="MCB5411323.1"/>
    </source>
</evidence>
<gene>
    <name evidence="6" type="ORF">H0485_15130</name>
</gene>
<keyword evidence="3" id="KW-0378">Hydrolase</keyword>
<feature type="domain" description="NlpC/P60" evidence="5">
    <location>
        <begin position="1"/>
        <end position="130"/>
    </location>
</feature>
<keyword evidence="7" id="KW-1185">Reference proteome</keyword>
<accession>A0ABS8CPM9</accession>
<evidence type="ECO:0000259" key="5">
    <source>
        <dbReference type="PROSITE" id="PS51935"/>
    </source>
</evidence>
<dbReference type="RefSeq" id="WP_226936796.1">
    <property type="nucleotide sequence ID" value="NZ_JACDXX010000015.1"/>
</dbReference>
<evidence type="ECO:0000313" key="7">
    <source>
        <dbReference type="Proteomes" id="UP001198571"/>
    </source>
</evidence>
<dbReference type="SUPFAM" id="SSF54001">
    <property type="entry name" value="Cysteine proteinases"/>
    <property type="match status" value="1"/>
</dbReference>